<keyword evidence="3" id="KW-1185">Reference proteome</keyword>
<comment type="caution">
    <text evidence="2">The sequence shown here is derived from an EMBL/GenBank/DDBJ whole genome shotgun (WGS) entry which is preliminary data.</text>
</comment>
<dbReference type="Proteomes" id="UP001381693">
    <property type="component" value="Unassembled WGS sequence"/>
</dbReference>
<feature type="non-terminal residue" evidence="2">
    <location>
        <position position="55"/>
    </location>
</feature>
<name>A0AAN9A7Z8_HALRR</name>
<accession>A0AAN9A7Z8</accession>
<dbReference type="AlphaFoldDB" id="A0AAN9A7Z8"/>
<feature type="non-terminal residue" evidence="2">
    <location>
        <position position="1"/>
    </location>
</feature>
<evidence type="ECO:0000313" key="3">
    <source>
        <dbReference type="Proteomes" id="UP001381693"/>
    </source>
</evidence>
<reference evidence="2 3" key="1">
    <citation type="submission" date="2023-11" db="EMBL/GenBank/DDBJ databases">
        <title>Halocaridina rubra genome assembly.</title>
        <authorList>
            <person name="Smith C."/>
        </authorList>
    </citation>
    <scope>NUCLEOTIDE SEQUENCE [LARGE SCALE GENOMIC DNA]</scope>
    <source>
        <strain evidence="2">EP-1</strain>
        <tissue evidence="2">Whole</tissue>
    </source>
</reference>
<protein>
    <submittedName>
        <fullName evidence="2">Uncharacterized protein</fullName>
    </submittedName>
</protein>
<sequence length="55" mass="6306">LHGHEEKINTFVETLRLSAEGFFSQKNLEEEHRRLATDPATGARRESPLSSTPWK</sequence>
<proteinExistence type="predicted"/>
<feature type="region of interest" description="Disordered" evidence="1">
    <location>
        <begin position="30"/>
        <end position="55"/>
    </location>
</feature>
<gene>
    <name evidence="2" type="ORF">SK128_025033</name>
</gene>
<dbReference type="EMBL" id="JAXCGZ010002167">
    <property type="protein sequence ID" value="KAK7084261.1"/>
    <property type="molecule type" value="Genomic_DNA"/>
</dbReference>
<organism evidence="2 3">
    <name type="scientific">Halocaridina rubra</name>
    <name type="common">Hawaiian red shrimp</name>
    <dbReference type="NCBI Taxonomy" id="373956"/>
    <lineage>
        <taxon>Eukaryota</taxon>
        <taxon>Metazoa</taxon>
        <taxon>Ecdysozoa</taxon>
        <taxon>Arthropoda</taxon>
        <taxon>Crustacea</taxon>
        <taxon>Multicrustacea</taxon>
        <taxon>Malacostraca</taxon>
        <taxon>Eumalacostraca</taxon>
        <taxon>Eucarida</taxon>
        <taxon>Decapoda</taxon>
        <taxon>Pleocyemata</taxon>
        <taxon>Caridea</taxon>
        <taxon>Atyoidea</taxon>
        <taxon>Atyidae</taxon>
        <taxon>Halocaridina</taxon>
    </lineage>
</organism>
<evidence type="ECO:0000313" key="2">
    <source>
        <dbReference type="EMBL" id="KAK7084261.1"/>
    </source>
</evidence>
<evidence type="ECO:0000256" key="1">
    <source>
        <dbReference type="SAM" id="MobiDB-lite"/>
    </source>
</evidence>